<evidence type="ECO:0000256" key="1">
    <source>
        <dbReference type="ARBA" id="ARBA00004442"/>
    </source>
</evidence>
<feature type="domain" description="RagB/SusD" evidence="6">
    <location>
        <begin position="332"/>
        <end position="614"/>
    </location>
</feature>
<gene>
    <name evidence="8" type="ORF">WAE58_01970</name>
</gene>
<name>A0ABU8NHH3_9SPHI</name>
<dbReference type="EMBL" id="JBBEUB010000001">
    <property type="protein sequence ID" value="MEJ2901171.1"/>
    <property type="molecule type" value="Genomic_DNA"/>
</dbReference>
<dbReference type="Gene3D" id="1.25.40.390">
    <property type="match status" value="1"/>
</dbReference>
<dbReference type="Pfam" id="PF14322">
    <property type="entry name" value="SusD-like_3"/>
    <property type="match status" value="1"/>
</dbReference>
<dbReference type="Pfam" id="PF07980">
    <property type="entry name" value="SusD_RagB"/>
    <property type="match status" value="1"/>
</dbReference>
<evidence type="ECO:0000259" key="6">
    <source>
        <dbReference type="Pfam" id="PF07980"/>
    </source>
</evidence>
<evidence type="ECO:0000256" key="3">
    <source>
        <dbReference type="ARBA" id="ARBA00022729"/>
    </source>
</evidence>
<keyword evidence="9" id="KW-1185">Reference proteome</keyword>
<comment type="subcellular location">
    <subcellularLocation>
        <location evidence="1">Cell outer membrane</location>
    </subcellularLocation>
</comment>
<evidence type="ECO:0000256" key="4">
    <source>
        <dbReference type="ARBA" id="ARBA00023136"/>
    </source>
</evidence>
<evidence type="ECO:0000259" key="7">
    <source>
        <dbReference type="Pfam" id="PF14322"/>
    </source>
</evidence>
<protein>
    <submittedName>
        <fullName evidence="8">RagB/SusD family nutrient uptake outer membrane protein</fullName>
    </submittedName>
</protein>
<keyword evidence="5" id="KW-0998">Cell outer membrane</keyword>
<keyword evidence="3" id="KW-0732">Signal</keyword>
<sequence length="614" mass="69895">MKATIILFFITVLLLTAPSCKKDFLNKTPDGDINIDQVFSNPVFAEQFLTNTYSHLPREFVFPDNGNGVSMTNTFTGAADEMEQGHEPSYCNRMNDGTWSIDNATNVQDGWSNSYQGIRKANIFIENIDKLPLTELVTQDKINKWKGEAIFLRAYYHFLLIRMYGPIPIIDKSIPINGDFLAETRQPIDKCVDFIVNECNKAAEMLNVRVPASDDSQFGRPTKITALALKARALLFMASPLWNGNADYADLKQDGVRLFPDFAAERWKTAATAAKACIDQAEAAGHKLYKSATNDPILNYQELFYVNWNDEVIWVRTMGGYLDLDVYSEPRGMPGTGFTLNAPTQNIVDDYEMANGERPILGYNADMTPIINPASGYVETGNTATDNPNYVVGTRNMYVNREPRFYASIMFTGQKYKPDQRSPLNDPLKFWKGAPDGRATNNAGNYSETGYLMKKFGHPSYKRNGNTGPRKTWILFRLGEQYLNYAEALNESDGPIADVYKYVNLIRNRSGLPNLPSGLSKDEMREKIWHERRIELAFETNRYFDTHRWKTAEAIDSKNVYGIDVNGLDYNMSSDAFYKRTVVEARVFTDRHYLWPIPQYEIQKNIKLTQNPGW</sequence>
<dbReference type="Proteomes" id="UP001378956">
    <property type="component" value="Unassembled WGS sequence"/>
</dbReference>
<dbReference type="RefSeq" id="WP_288880303.1">
    <property type="nucleotide sequence ID" value="NZ_CBFGNQ010000004.1"/>
</dbReference>
<evidence type="ECO:0000256" key="2">
    <source>
        <dbReference type="ARBA" id="ARBA00006275"/>
    </source>
</evidence>
<accession>A0ABU8NHH3</accession>
<reference evidence="8 9" key="1">
    <citation type="submission" date="2024-03" db="EMBL/GenBank/DDBJ databases">
        <title>Sequence of Lycoming College Course Isolates.</title>
        <authorList>
            <person name="Plotts O."/>
            <person name="Newman J."/>
        </authorList>
    </citation>
    <scope>NUCLEOTIDE SEQUENCE [LARGE SCALE GENOMIC DNA]</scope>
    <source>
        <strain evidence="8 9">CJB-3</strain>
    </source>
</reference>
<dbReference type="InterPro" id="IPR033985">
    <property type="entry name" value="SusD-like_N"/>
</dbReference>
<evidence type="ECO:0000313" key="9">
    <source>
        <dbReference type="Proteomes" id="UP001378956"/>
    </source>
</evidence>
<feature type="domain" description="SusD-like N-terminal" evidence="7">
    <location>
        <begin position="23"/>
        <end position="233"/>
    </location>
</feature>
<organism evidence="8 9">
    <name type="scientific">Pedobacter panaciterrae</name>
    <dbReference type="NCBI Taxonomy" id="363849"/>
    <lineage>
        <taxon>Bacteria</taxon>
        <taxon>Pseudomonadati</taxon>
        <taxon>Bacteroidota</taxon>
        <taxon>Sphingobacteriia</taxon>
        <taxon>Sphingobacteriales</taxon>
        <taxon>Sphingobacteriaceae</taxon>
        <taxon>Pedobacter</taxon>
    </lineage>
</organism>
<keyword evidence="4" id="KW-0472">Membrane</keyword>
<comment type="caution">
    <text evidence="8">The sequence shown here is derived from an EMBL/GenBank/DDBJ whole genome shotgun (WGS) entry which is preliminary data.</text>
</comment>
<dbReference type="InterPro" id="IPR012944">
    <property type="entry name" value="SusD_RagB_dom"/>
</dbReference>
<evidence type="ECO:0000313" key="8">
    <source>
        <dbReference type="EMBL" id="MEJ2901171.1"/>
    </source>
</evidence>
<comment type="similarity">
    <text evidence="2">Belongs to the SusD family.</text>
</comment>
<dbReference type="InterPro" id="IPR011990">
    <property type="entry name" value="TPR-like_helical_dom_sf"/>
</dbReference>
<dbReference type="SUPFAM" id="SSF48452">
    <property type="entry name" value="TPR-like"/>
    <property type="match status" value="1"/>
</dbReference>
<evidence type="ECO:0000256" key="5">
    <source>
        <dbReference type="ARBA" id="ARBA00023237"/>
    </source>
</evidence>
<proteinExistence type="inferred from homology"/>